<evidence type="ECO:0000313" key="2">
    <source>
        <dbReference type="Proteomes" id="UP000268684"/>
    </source>
</evidence>
<reference evidence="1 2" key="1">
    <citation type="submission" date="2017-11" db="EMBL/GenBank/DDBJ databases">
        <authorList>
            <person name="Seth-Smith MB H."/>
        </authorList>
    </citation>
    <scope>NUCLEOTIDE SEQUENCE [LARGE SCALE GENOMIC DNA]</scope>
    <source>
        <strain evidence="1">E</strain>
    </source>
</reference>
<dbReference type="AlphaFoldDB" id="A0AAJ5NCH8"/>
<gene>
    <name evidence="1" type="ORF">BSTAB16_6112</name>
</gene>
<proteinExistence type="predicted"/>
<dbReference type="EMBL" id="LR025743">
    <property type="protein sequence ID" value="VBB15914.1"/>
    <property type="molecule type" value="Genomic_DNA"/>
</dbReference>
<dbReference type="Proteomes" id="UP000268684">
    <property type="component" value="Chromosome II"/>
</dbReference>
<protein>
    <submittedName>
        <fullName evidence="1">Uncharacterized protein</fullName>
    </submittedName>
</protein>
<name>A0AAJ5NCH8_9BURK</name>
<keyword evidence="2" id="KW-1185">Reference proteome</keyword>
<sequence>MILVVLRVIQGGLLSVEMRGVSGMKGGQMELNSELSSIQMSIHFLTQSSSLIDGHLFSMLLR</sequence>
<accession>A0AAJ5NCH8</accession>
<organism evidence="1 2">
    <name type="scientific">Burkholderia stabilis</name>
    <dbReference type="NCBI Taxonomy" id="95485"/>
    <lineage>
        <taxon>Bacteria</taxon>
        <taxon>Pseudomonadati</taxon>
        <taxon>Pseudomonadota</taxon>
        <taxon>Betaproteobacteria</taxon>
        <taxon>Burkholderiales</taxon>
        <taxon>Burkholderiaceae</taxon>
        <taxon>Burkholderia</taxon>
        <taxon>Burkholderia cepacia complex</taxon>
    </lineage>
</organism>
<evidence type="ECO:0000313" key="1">
    <source>
        <dbReference type="EMBL" id="VBB15914.1"/>
    </source>
</evidence>